<dbReference type="Gene3D" id="3.90.550.10">
    <property type="entry name" value="Spore Coat Polysaccharide Biosynthesis Protein SpsA, Chain A"/>
    <property type="match status" value="1"/>
</dbReference>
<dbReference type="RefSeq" id="WP_107581028.1">
    <property type="nucleotide sequence ID" value="NZ_JAERMS010000006.1"/>
</dbReference>
<proteinExistence type="predicted"/>
<dbReference type="InterPro" id="IPR029044">
    <property type="entry name" value="Nucleotide-diphossugar_trans"/>
</dbReference>
<evidence type="ECO:0000313" key="3">
    <source>
        <dbReference type="Proteomes" id="UP000664265"/>
    </source>
</evidence>
<sequence length="297" mass="34210">MLISIIIPTYKRPHLLSKAIDSCLAQTYKDVEIIVVSDNDIDSNEEMETLQVIESYKGKIHYLPTIGNHGGSYTRNRGLREAKGEYVNFLDDDDCLYPTKIEKQVAILEKTRETLACVGCLAAIKDADGKILRIEKPEYNPHDIFFSELNCNICTTSVALVRKEACVKSGGWQTIESSQEHLFFINLFKIMPTFAYVHEILLDINWHAGTRVSTNKHKPLGTLKLTEIIRQFYKNMPKEKVRQIQLSRLKQDIYAYLLLDDIQKAMVLYRRRLKLSILNKDNIKILVKIILHLVKAQ</sequence>
<dbReference type="PANTHER" id="PTHR22916">
    <property type="entry name" value="GLYCOSYLTRANSFERASE"/>
    <property type="match status" value="1"/>
</dbReference>
<keyword evidence="3" id="KW-1185">Reference proteome</keyword>
<protein>
    <submittedName>
        <fullName evidence="2">Glycosyltransferase family 2 protein</fullName>
    </submittedName>
</protein>
<comment type="caution">
    <text evidence="2">The sequence shown here is derived from an EMBL/GenBank/DDBJ whole genome shotgun (WGS) entry which is preliminary data.</text>
</comment>
<evidence type="ECO:0000313" key="2">
    <source>
        <dbReference type="EMBL" id="MBO1362874.1"/>
    </source>
</evidence>
<dbReference type="Pfam" id="PF00535">
    <property type="entry name" value="Glycos_transf_2"/>
    <property type="match status" value="1"/>
</dbReference>
<dbReference type="PANTHER" id="PTHR22916:SF3">
    <property type="entry name" value="UDP-GLCNAC:BETAGAL BETA-1,3-N-ACETYLGLUCOSAMINYLTRANSFERASE-LIKE PROTEIN 1"/>
    <property type="match status" value="1"/>
</dbReference>
<evidence type="ECO:0000259" key="1">
    <source>
        <dbReference type="Pfam" id="PF00535"/>
    </source>
</evidence>
<feature type="domain" description="Glycosyltransferase 2-like" evidence="1">
    <location>
        <begin position="4"/>
        <end position="166"/>
    </location>
</feature>
<dbReference type="SUPFAM" id="SSF53448">
    <property type="entry name" value="Nucleotide-diphospho-sugar transferases"/>
    <property type="match status" value="1"/>
</dbReference>
<dbReference type="EMBL" id="JAERMS010000006">
    <property type="protein sequence ID" value="MBO1362874.1"/>
    <property type="molecule type" value="Genomic_DNA"/>
</dbReference>
<reference evidence="2 3" key="1">
    <citation type="submission" date="2021-01" db="EMBL/GenBank/DDBJ databases">
        <title>Prevotella A2931 sp. nov.</title>
        <authorList>
            <person name="Buhl M."/>
            <person name="Oberhettinger P."/>
        </authorList>
    </citation>
    <scope>NUCLEOTIDE SEQUENCE [LARGE SCALE GENOMIC DNA]</scope>
    <source>
        <strain evidence="2 3">A2931</strain>
    </source>
</reference>
<dbReference type="Proteomes" id="UP000664265">
    <property type="component" value="Unassembled WGS sequence"/>
</dbReference>
<accession>A0ABS3M3X0</accession>
<dbReference type="InterPro" id="IPR001173">
    <property type="entry name" value="Glyco_trans_2-like"/>
</dbReference>
<gene>
    <name evidence="2" type="ORF">JHU38_03630</name>
</gene>
<organism evidence="2 3">
    <name type="scientific">Prevotella illustrans</name>
    <dbReference type="NCBI Taxonomy" id="2800387"/>
    <lineage>
        <taxon>Bacteria</taxon>
        <taxon>Pseudomonadati</taxon>
        <taxon>Bacteroidota</taxon>
        <taxon>Bacteroidia</taxon>
        <taxon>Bacteroidales</taxon>
        <taxon>Prevotellaceae</taxon>
        <taxon>Prevotella</taxon>
    </lineage>
</organism>
<name>A0ABS3M3X0_9BACT</name>
<dbReference type="CDD" id="cd00761">
    <property type="entry name" value="Glyco_tranf_GTA_type"/>
    <property type="match status" value="1"/>
</dbReference>